<organism evidence="2 3">
    <name type="scientific">Pseudothermotoga lettingae (strain ATCC BAA-301 / DSM 14385 / NBRC 107922 / TMO)</name>
    <name type="common">Thermotoga lettingae</name>
    <dbReference type="NCBI Taxonomy" id="416591"/>
    <lineage>
        <taxon>Bacteria</taxon>
        <taxon>Thermotogati</taxon>
        <taxon>Thermotogota</taxon>
        <taxon>Thermotogae</taxon>
        <taxon>Thermotogales</taxon>
        <taxon>Thermotogaceae</taxon>
        <taxon>Pseudothermotoga</taxon>
    </lineage>
</organism>
<dbReference type="Proteomes" id="UP000002016">
    <property type="component" value="Chromosome"/>
</dbReference>
<dbReference type="EMBL" id="CP000812">
    <property type="protein sequence ID" value="ABV32728.1"/>
    <property type="molecule type" value="Genomic_DNA"/>
</dbReference>
<protein>
    <recommendedName>
        <fullName evidence="4">ATP synthase protein I</fullName>
    </recommendedName>
</protein>
<name>A8F3J4_PSELT</name>
<dbReference type="InterPro" id="IPR032820">
    <property type="entry name" value="ATPase_put"/>
</dbReference>
<gene>
    <name evidence="2" type="ordered locus">Tlet_0158</name>
</gene>
<evidence type="ECO:0000313" key="3">
    <source>
        <dbReference type="Proteomes" id="UP000002016"/>
    </source>
</evidence>
<evidence type="ECO:0000256" key="1">
    <source>
        <dbReference type="SAM" id="Phobius"/>
    </source>
</evidence>
<keyword evidence="1" id="KW-0472">Membrane</keyword>
<reference evidence="2 3" key="1">
    <citation type="submission" date="2007-08" db="EMBL/GenBank/DDBJ databases">
        <title>Complete sequence of Thermotoga lettingae TMO.</title>
        <authorList>
            <consortium name="US DOE Joint Genome Institute"/>
            <person name="Copeland A."/>
            <person name="Lucas S."/>
            <person name="Lapidus A."/>
            <person name="Barry K."/>
            <person name="Glavina del Rio T."/>
            <person name="Dalin E."/>
            <person name="Tice H."/>
            <person name="Pitluck S."/>
            <person name="Foster B."/>
            <person name="Bruce D."/>
            <person name="Schmutz J."/>
            <person name="Larimer F."/>
            <person name="Land M."/>
            <person name="Hauser L."/>
            <person name="Kyrpides N."/>
            <person name="Mikhailova N."/>
            <person name="Nelson K."/>
            <person name="Gogarten J.P."/>
            <person name="Noll K."/>
            <person name="Richardson P."/>
        </authorList>
    </citation>
    <scope>NUCLEOTIDE SEQUENCE [LARGE SCALE GENOMIC DNA]</scope>
    <source>
        <strain evidence="3">ATCC BAA-301 / DSM 14385 / NBRC 107922 / TMO</strain>
    </source>
</reference>
<reference evidence="2 3" key="2">
    <citation type="journal article" date="2009" name="Proc. Natl. Acad. Sci. U.S.A.">
        <title>On the chimeric nature, thermophilic origin, and phylogenetic placement of the Thermotogales.</title>
        <authorList>
            <person name="Zhaxybayeva O."/>
            <person name="Swithers K.S."/>
            <person name="Lapierre P."/>
            <person name="Fournier G.P."/>
            <person name="Bickhart D.M."/>
            <person name="DeBoy R.T."/>
            <person name="Nelson K.E."/>
            <person name="Nesbo C.L."/>
            <person name="Doolittle W.F."/>
            <person name="Gogarten J.P."/>
            <person name="Noll K.M."/>
        </authorList>
    </citation>
    <scope>NUCLEOTIDE SEQUENCE [LARGE SCALE GENOMIC DNA]</scope>
    <source>
        <strain evidence="3">ATCC BAA-301 / DSM 14385 / NBRC 107922 / TMO</strain>
    </source>
</reference>
<keyword evidence="1" id="KW-1133">Transmembrane helix</keyword>
<dbReference type="RefSeq" id="WP_012002209.1">
    <property type="nucleotide sequence ID" value="NC_009828.1"/>
</dbReference>
<dbReference type="AlphaFoldDB" id="A8F3J4"/>
<sequence length="86" mass="9883">MRKDLNKYSVVLNFGVTVISNIIVGTLIGYYIDKWTFKNGVFLIVFVLLGIASGLYNGFKYLLKEADKYDKHDKEDDNKRDDSGIR</sequence>
<dbReference type="eggNOG" id="COG5336">
    <property type="taxonomic scope" value="Bacteria"/>
</dbReference>
<dbReference type="Pfam" id="PF09527">
    <property type="entry name" value="ATPase_gene1"/>
    <property type="match status" value="1"/>
</dbReference>
<accession>A8F3J4</accession>
<keyword evidence="3" id="KW-1185">Reference proteome</keyword>
<feature type="transmembrane region" description="Helical" evidence="1">
    <location>
        <begin position="38"/>
        <end position="59"/>
    </location>
</feature>
<dbReference type="KEGG" id="tle:Tlet_0158"/>
<evidence type="ECO:0000313" key="2">
    <source>
        <dbReference type="EMBL" id="ABV32728.1"/>
    </source>
</evidence>
<evidence type="ECO:0008006" key="4">
    <source>
        <dbReference type="Google" id="ProtNLM"/>
    </source>
</evidence>
<keyword evidence="1" id="KW-0812">Transmembrane</keyword>
<proteinExistence type="predicted"/>
<dbReference type="HOGENOM" id="CLU_137927_4_0_0"/>
<feature type="transmembrane region" description="Helical" evidence="1">
    <location>
        <begin position="12"/>
        <end position="32"/>
    </location>
</feature>
<dbReference type="STRING" id="416591.Tlet_0158"/>